<name>A0A1Y1VFY9_9FUNG</name>
<reference evidence="9 10" key="1">
    <citation type="submission" date="2016-08" db="EMBL/GenBank/DDBJ databases">
        <title>Genomes of anaerobic fungi encode conserved fungal cellulosomes for biomass hydrolysis.</title>
        <authorList>
            <consortium name="DOE Joint Genome Institute"/>
            <person name="Haitjema C.H."/>
            <person name="Gilmore S.P."/>
            <person name="Henske J.K."/>
            <person name="Solomon K.V."/>
            <person name="De Groot R."/>
            <person name="Kuo A."/>
            <person name="Mondo S.J."/>
            <person name="Salamov A.A."/>
            <person name="Labutti K."/>
            <person name="Zhao Z."/>
            <person name="Chiniquy J."/>
            <person name="Barry K."/>
            <person name="Brewer H.M."/>
            <person name="Purvine S.O."/>
            <person name="Wright A.T."/>
            <person name="Boxma B."/>
            <person name="Van Alen T."/>
            <person name="Hackstein J.H."/>
            <person name="Baker S.E."/>
            <person name="Grigoriev I.V."/>
            <person name="O'Malley M.A."/>
        </authorList>
    </citation>
    <scope>NUCLEOTIDE SEQUENCE [LARGE SCALE GENOMIC DNA]</scope>
    <source>
        <strain evidence="10">finn</strain>
    </source>
</reference>
<dbReference type="GO" id="GO:0036431">
    <property type="term" value="F:dCMP kinase activity"/>
    <property type="evidence" value="ECO:0007669"/>
    <property type="project" value="InterPro"/>
</dbReference>
<evidence type="ECO:0000256" key="1">
    <source>
        <dbReference type="ARBA" id="ARBA00012906"/>
    </source>
</evidence>
<dbReference type="InterPro" id="IPR011994">
    <property type="entry name" value="Cytidylate_kinase_dom"/>
</dbReference>
<evidence type="ECO:0000259" key="8">
    <source>
        <dbReference type="Pfam" id="PF02224"/>
    </source>
</evidence>
<dbReference type="Gene3D" id="3.40.50.300">
    <property type="entry name" value="P-loop containing nucleotide triphosphate hydrolases"/>
    <property type="match status" value="1"/>
</dbReference>
<comment type="catalytic activity">
    <reaction evidence="6">
        <text>dCMP + ATP = dCDP + ADP</text>
        <dbReference type="Rhea" id="RHEA:25094"/>
        <dbReference type="ChEBI" id="CHEBI:30616"/>
        <dbReference type="ChEBI" id="CHEBI:57566"/>
        <dbReference type="ChEBI" id="CHEBI:58593"/>
        <dbReference type="ChEBI" id="CHEBI:456216"/>
        <dbReference type="EC" id="2.7.4.25"/>
    </reaction>
</comment>
<evidence type="ECO:0000256" key="6">
    <source>
        <dbReference type="ARBA" id="ARBA00047615"/>
    </source>
</evidence>
<proteinExistence type="predicted"/>
<dbReference type="EC" id="2.7.4.25" evidence="1"/>
<accession>A0A1Y1VFY9</accession>
<dbReference type="GO" id="GO:0006139">
    <property type="term" value="P:nucleobase-containing compound metabolic process"/>
    <property type="evidence" value="ECO:0007669"/>
    <property type="project" value="InterPro"/>
</dbReference>
<keyword evidence="4" id="KW-0418">Kinase</keyword>
<feature type="domain" description="Cytidylate kinase" evidence="8">
    <location>
        <begin position="52"/>
        <end position="169"/>
    </location>
</feature>
<dbReference type="OrthoDB" id="10263145at2759"/>
<evidence type="ECO:0000313" key="10">
    <source>
        <dbReference type="Proteomes" id="UP000193719"/>
    </source>
</evidence>
<dbReference type="EMBL" id="MCFH01000012">
    <property type="protein sequence ID" value="ORX53871.1"/>
    <property type="molecule type" value="Genomic_DNA"/>
</dbReference>
<keyword evidence="5" id="KW-0067">ATP-binding</keyword>
<keyword evidence="3" id="KW-0547">Nucleotide-binding</keyword>
<evidence type="ECO:0000256" key="2">
    <source>
        <dbReference type="ARBA" id="ARBA00022679"/>
    </source>
</evidence>
<evidence type="ECO:0000256" key="7">
    <source>
        <dbReference type="ARBA" id="ARBA00048478"/>
    </source>
</evidence>
<dbReference type="Proteomes" id="UP000193719">
    <property type="component" value="Unassembled WGS sequence"/>
</dbReference>
<gene>
    <name evidence="9" type="ORF">BCR36DRAFT_348923</name>
</gene>
<dbReference type="Pfam" id="PF02224">
    <property type="entry name" value="Cytidylate_kin"/>
    <property type="match status" value="2"/>
</dbReference>
<protein>
    <recommendedName>
        <fullName evidence="1">(d)CMP kinase</fullName>
        <ecNumber evidence="1">2.7.4.25</ecNumber>
    </recommendedName>
</protein>
<evidence type="ECO:0000256" key="5">
    <source>
        <dbReference type="ARBA" id="ARBA00022840"/>
    </source>
</evidence>
<evidence type="ECO:0000256" key="4">
    <source>
        <dbReference type="ARBA" id="ARBA00022777"/>
    </source>
</evidence>
<dbReference type="STRING" id="1754191.A0A1Y1VFY9"/>
<comment type="catalytic activity">
    <reaction evidence="7">
        <text>CMP + ATP = CDP + ADP</text>
        <dbReference type="Rhea" id="RHEA:11600"/>
        <dbReference type="ChEBI" id="CHEBI:30616"/>
        <dbReference type="ChEBI" id="CHEBI:58069"/>
        <dbReference type="ChEBI" id="CHEBI:60377"/>
        <dbReference type="ChEBI" id="CHEBI:456216"/>
        <dbReference type="EC" id="2.7.4.25"/>
    </reaction>
</comment>
<dbReference type="GO" id="GO:0005524">
    <property type="term" value="F:ATP binding"/>
    <property type="evidence" value="ECO:0007669"/>
    <property type="project" value="UniProtKB-KW"/>
</dbReference>
<feature type="domain" description="Cytidylate kinase" evidence="8">
    <location>
        <begin position="174"/>
        <end position="279"/>
    </location>
</feature>
<dbReference type="SUPFAM" id="SSF52540">
    <property type="entry name" value="P-loop containing nucleoside triphosphate hydrolases"/>
    <property type="match status" value="1"/>
</dbReference>
<evidence type="ECO:0000256" key="3">
    <source>
        <dbReference type="ARBA" id="ARBA00022741"/>
    </source>
</evidence>
<dbReference type="AlphaFoldDB" id="A0A1Y1VFY9"/>
<evidence type="ECO:0000313" key="9">
    <source>
        <dbReference type="EMBL" id="ORX53871.1"/>
    </source>
</evidence>
<sequence>MNSLLSSTSSLLNQRLALHPLFNLNTVSLVALKSYLSKTERLPPVHQLSFVIDGPAATGKSEISKGVSKKLGFNWVDSQAIYRALLLKCRYNNLEVSPANAVKISELAKNTEFDFIYEKDDDSYKVLMDDKDVTKQINDCEIPDKDVLNALSIPEITEAMKNKQRRLVYINEERMRKELEKEGEDVKNKSPKIYCTLLEGRAAGKNVFDDAHLIFNLKADFNVRVERRFKELNGKKTKEQISNELKENETKFKELTTPIKRALTINTTDLNKEEQIETIGFLVKDRIKRYFDNIGPMY</sequence>
<keyword evidence="2" id="KW-0808">Transferase</keyword>
<organism evidence="9 10">
    <name type="scientific">Piromyces finnis</name>
    <dbReference type="NCBI Taxonomy" id="1754191"/>
    <lineage>
        <taxon>Eukaryota</taxon>
        <taxon>Fungi</taxon>
        <taxon>Fungi incertae sedis</taxon>
        <taxon>Chytridiomycota</taxon>
        <taxon>Chytridiomycota incertae sedis</taxon>
        <taxon>Neocallimastigomycetes</taxon>
        <taxon>Neocallimastigales</taxon>
        <taxon>Neocallimastigaceae</taxon>
        <taxon>Piromyces</taxon>
    </lineage>
</organism>
<reference evidence="9 10" key="2">
    <citation type="submission" date="2016-08" db="EMBL/GenBank/DDBJ databases">
        <title>Pervasive Adenine N6-methylation of Active Genes in Fungi.</title>
        <authorList>
            <consortium name="DOE Joint Genome Institute"/>
            <person name="Mondo S.J."/>
            <person name="Dannebaum R.O."/>
            <person name="Kuo R.C."/>
            <person name="Labutti K."/>
            <person name="Haridas S."/>
            <person name="Kuo A."/>
            <person name="Salamov A."/>
            <person name="Ahrendt S.R."/>
            <person name="Lipzen A."/>
            <person name="Sullivan W."/>
            <person name="Andreopoulos W.B."/>
            <person name="Clum A."/>
            <person name="Lindquist E."/>
            <person name="Daum C."/>
            <person name="Ramamoorthy G.K."/>
            <person name="Gryganskyi A."/>
            <person name="Culley D."/>
            <person name="Magnuson J.K."/>
            <person name="James T.Y."/>
            <person name="O'Malley M.A."/>
            <person name="Stajich J.E."/>
            <person name="Spatafora J.W."/>
            <person name="Visel A."/>
            <person name="Grigoriev I.V."/>
        </authorList>
    </citation>
    <scope>NUCLEOTIDE SEQUENCE [LARGE SCALE GENOMIC DNA]</scope>
    <source>
        <strain evidence="10">finn</strain>
    </source>
</reference>
<comment type="caution">
    <text evidence="9">The sequence shown here is derived from an EMBL/GenBank/DDBJ whole genome shotgun (WGS) entry which is preliminary data.</text>
</comment>
<keyword evidence="10" id="KW-1185">Reference proteome</keyword>
<dbReference type="InterPro" id="IPR027417">
    <property type="entry name" value="P-loop_NTPase"/>
</dbReference>